<evidence type="ECO:0000313" key="2">
    <source>
        <dbReference type="EMBL" id="RBO91371.1"/>
    </source>
</evidence>
<dbReference type="EMBL" id="QNRE01000004">
    <property type="protein sequence ID" value="RBO91371.1"/>
    <property type="molecule type" value="Genomic_DNA"/>
</dbReference>
<accession>A0A366DMS3</accession>
<sequence length="137" mass="14986">MSQRILVTGSRNWDDVATIHRVLGTWWQDAGRPQGVELVHGACPYGGADLIAARFWLESERPVRAVPMHRRACDSACRHSPRRGGCPRAGPDRNQRMVDLGHLHAFAFPLPGSRGTRDCIARIVAAGIPLTITESAA</sequence>
<dbReference type="STRING" id="1210090.GCA_001613185_00866"/>
<dbReference type="RefSeq" id="WP_084537329.1">
    <property type="nucleotide sequence ID" value="NZ_QNRE01000004.1"/>
</dbReference>
<protein>
    <submittedName>
        <fullName evidence="2">Uncharacterized protein DUF2493</fullName>
    </submittedName>
</protein>
<comment type="caution">
    <text evidence="2">The sequence shown here is derived from an EMBL/GenBank/DDBJ whole genome shotgun (WGS) entry which is preliminary data.</text>
</comment>
<feature type="domain" description="YspA cpYpsA-related SLOG" evidence="1">
    <location>
        <begin position="4"/>
        <end position="55"/>
    </location>
</feature>
<evidence type="ECO:0000313" key="3">
    <source>
        <dbReference type="Proteomes" id="UP000252586"/>
    </source>
</evidence>
<gene>
    <name evidence="2" type="ORF">DFR74_10473</name>
</gene>
<proteinExistence type="predicted"/>
<dbReference type="InterPro" id="IPR019627">
    <property type="entry name" value="YAcAr"/>
</dbReference>
<organism evidence="2 3">
    <name type="scientific">Nocardia puris</name>
    <dbReference type="NCBI Taxonomy" id="208602"/>
    <lineage>
        <taxon>Bacteria</taxon>
        <taxon>Bacillati</taxon>
        <taxon>Actinomycetota</taxon>
        <taxon>Actinomycetes</taxon>
        <taxon>Mycobacteriales</taxon>
        <taxon>Nocardiaceae</taxon>
        <taxon>Nocardia</taxon>
    </lineage>
</organism>
<name>A0A366DMS3_9NOCA</name>
<keyword evidence="3" id="KW-1185">Reference proteome</keyword>
<dbReference type="OrthoDB" id="572639at2"/>
<dbReference type="AlphaFoldDB" id="A0A366DMS3"/>
<dbReference type="Pfam" id="PF10686">
    <property type="entry name" value="YAcAr"/>
    <property type="match status" value="1"/>
</dbReference>
<evidence type="ECO:0000259" key="1">
    <source>
        <dbReference type="Pfam" id="PF10686"/>
    </source>
</evidence>
<reference evidence="2 3" key="1">
    <citation type="submission" date="2018-06" db="EMBL/GenBank/DDBJ databases">
        <title>Genomic Encyclopedia of Type Strains, Phase IV (KMG-IV): sequencing the most valuable type-strain genomes for metagenomic binning, comparative biology and taxonomic classification.</title>
        <authorList>
            <person name="Goeker M."/>
        </authorList>
    </citation>
    <scope>NUCLEOTIDE SEQUENCE [LARGE SCALE GENOMIC DNA]</scope>
    <source>
        <strain evidence="2 3">DSM 44599</strain>
    </source>
</reference>
<dbReference type="Proteomes" id="UP000252586">
    <property type="component" value="Unassembled WGS sequence"/>
</dbReference>